<evidence type="ECO:0000313" key="1">
    <source>
        <dbReference type="EMBL" id="MEM5496019.1"/>
    </source>
</evidence>
<accession>A0ABU9SRC7</accession>
<proteinExistence type="predicted"/>
<evidence type="ECO:0000313" key="2">
    <source>
        <dbReference type="Proteomes" id="UP001461163"/>
    </source>
</evidence>
<organism evidence="1 2">
    <name type="scientific">Paraglaciecola mesophila</name>
    <dbReference type="NCBI Taxonomy" id="197222"/>
    <lineage>
        <taxon>Bacteria</taxon>
        <taxon>Pseudomonadati</taxon>
        <taxon>Pseudomonadota</taxon>
        <taxon>Gammaproteobacteria</taxon>
        <taxon>Alteromonadales</taxon>
        <taxon>Alteromonadaceae</taxon>
        <taxon>Paraglaciecola</taxon>
    </lineage>
</organism>
<protein>
    <submittedName>
        <fullName evidence="1">Uncharacterized protein</fullName>
    </submittedName>
</protein>
<sequence length="63" mass="7262">MPGKNLPAYLKQVLEHHVSNAQLTHDTELQGIYERLTNLNTKVELAKEKIRQNRLAKDPLTKI</sequence>
<gene>
    <name evidence="1" type="ORF">WNY77_01285</name>
</gene>
<keyword evidence="2" id="KW-1185">Reference proteome</keyword>
<dbReference type="EMBL" id="JBBMQS010000001">
    <property type="protein sequence ID" value="MEM5496019.1"/>
    <property type="molecule type" value="Genomic_DNA"/>
</dbReference>
<dbReference type="RefSeq" id="WP_006994143.1">
    <property type="nucleotide sequence ID" value="NZ_JBBMQS010000001.1"/>
</dbReference>
<dbReference type="Proteomes" id="UP001461163">
    <property type="component" value="Unassembled WGS sequence"/>
</dbReference>
<comment type="caution">
    <text evidence="1">The sequence shown here is derived from an EMBL/GenBank/DDBJ whole genome shotgun (WGS) entry which is preliminary data.</text>
</comment>
<reference evidence="1 2" key="1">
    <citation type="submission" date="2024-03" db="EMBL/GenBank/DDBJ databases">
        <title>Community enrichment and isolation of bacterial strains for fucoidan degradation.</title>
        <authorList>
            <person name="Sichert A."/>
        </authorList>
    </citation>
    <scope>NUCLEOTIDE SEQUENCE [LARGE SCALE GENOMIC DNA]</scope>
    <source>
        <strain evidence="1 2">AS12</strain>
    </source>
</reference>
<name>A0ABU9SRC7_9ALTE</name>